<keyword evidence="1" id="KW-1133">Transmembrane helix</keyword>
<gene>
    <name evidence="2" type="ORF">GCM10023313_00570</name>
</gene>
<dbReference type="Pfam" id="PF25589">
    <property type="entry name" value="DUF7935"/>
    <property type="match status" value="1"/>
</dbReference>
<evidence type="ECO:0000256" key="1">
    <source>
        <dbReference type="SAM" id="Phobius"/>
    </source>
</evidence>
<feature type="transmembrane region" description="Helical" evidence="1">
    <location>
        <begin position="6"/>
        <end position="28"/>
    </location>
</feature>
<dbReference type="InterPro" id="IPR057695">
    <property type="entry name" value="DUF7935"/>
</dbReference>
<comment type="caution">
    <text evidence="2">The sequence shown here is derived from an EMBL/GenBank/DDBJ whole genome shotgun (WGS) entry which is preliminary data.</text>
</comment>
<dbReference type="Proteomes" id="UP001501436">
    <property type="component" value="Unassembled WGS sequence"/>
</dbReference>
<name>A0ABP9FGY6_9SPHI</name>
<evidence type="ECO:0000313" key="2">
    <source>
        <dbReference type="EMBL" id="GAA4902011.1"/>
    </source>
</evidence>
<keyword evidence="1" id="KW-0472">Membrane</keyword>
<dbReference type="EMBL" id="BAABJI010000001">
    <property type="protein sequence ID" value="GAA4902011.1"/>
    <property type="molecule type" value="Genomic_DNA"/>
</dbReference>
<proteinExistence type="predicted"/>
<evidence type="ECO:0000313" key="3">
    <source>
        <dbReference type="Proteomes" id="UP001501436"/>
    </source>
</evidence>
<protein>
    <submittedName>
        <fullName evidence="2">Uncharacterized protein</fullName>
    </submittedName>
</protein>
<sequence length="177" mass="20196">MNLYPLLIDVLKTTLAGVGIVWVAFYLLKPYLDRLERKLIAQHAKPAVDPSLMLKLQAYERVVLFIDRINPSNLFVRIGAATFQADELHRLVITEIRNEYQHNITQQVYVSEQAWEIMTKLKDDTINILNEAARLQAAEARGVELAKIILQQLSLMQPDPYTTAAAIIRTEAHKLMS</sequence>
<accession>A0ABP9FGY6</accession>
<reference evidence="3" key="1">
    <citation type="journal article" date="2019" name="Int. J. Syst. Evol. Microbiol.">
        <title>The Global Catalogue of Microorganisms (GCM) 10K type strain sequencing project: providing services to taxonomists for standard genome sequencing and annotation.</title>
        <authorList>
            <consortium name="The Broad Institute Genomics Platform"/>
            <consortium name="The Broad Institute Genome Sequencing Center for Infectious Disease"/>
            <person name="Wu L."/>
            <person name="Ma J."/>
        </authorList>
    </citation>
    <scope>NUCLEOTIDE SEQUENCE [LARGE SCALE GENOMIC DNA]</scope>
    <source>
        <strain evidence="3">JCM 18283</strain>
    </source>
</reference>
<keyword evidence="3" id="KW-1185">Reference proteome</keyword>
<keyword evidence="1" id="KW-0812">Transmembrane</keyword>
<organism evidence="2 3">
    <name type="scientific">Mucilaginibacter defluvii</name>
    <dbReference type="NCBI Taxonomy" id="1196019"/>
    <lineage>
        <taxon>Bacteria</taxon>
        <taxon>Pseudomonadati</taxon>
        <taxon>Bacteroidota</taxon>
        <taxon>Sphingobacteriia</taxon>
        <taxon>Sphingobacteriales</taxon>
        <taxon>Sphingobacteriaceae</taxon>
        <taxon>Mucilaginibacter</taxon>
    </lineage>
</organism>
<dbReference type="RefSeq" id="WP_345328770.1">
    <property type="nucleotide sequence ID" value="NZ_BAABJI010000001.1"/>
</dbReference>